<dbReference type="PANTHER" id="PTHR21521">
    <property type="entry name" value="AMUN, ISOFORM A"/>
    <property type="match status" value="1"/>
</dbReference>
<comment type="caution">
    <text evidence="2">The sequence shown here is derived from an EMBL/GenBank/DDBJ whole genome shotgun (WGS) entry which is preliminary data.</text>
</comment>
<evidence type="ECO:0000313" key="3">
    <source>
        <dbReference type="Proteomes" id="UP001316803"/>
    </source>
</evidence>
<keyword evidence="3" id="KW-1185">Reference proteome</keyword>
<accession>A0AAN8I5S1</accession>
<reference evidence="2 3" key="1">
    <citation type="submission" date="2022-12" db="EMBL/GenBank/DDBJ databases">
        <title>Genomic features and morphological characterization of a novel Knufia sp. strain isolated from spacecraft assembly facility.</title>
        <authorList>
            <person name="Teixeira M."/>
            <person name="Chander A.M."/>
            <person name="Stajich J.E."/>
            <person name="Venkateswaran K."/>
        </authorList>
    </citation>
    <scope>NUCLEOTIDE SEQUENCE [LARGE SCALE GENOMIC DNA]</scope>
    <source>
        <strain evidence="2 3">FJI-L2-BK-P2</strain>
    </source>
</reference>
<evidence type="ECO:0000313" key="2">
    <source>
        <dbReference type="EMBL" id="KAK5955952.1"/>
    </source>
</evidence>
<gene>
    <name evidence="2" type="ORF">OHC33_002525</name>
</gene>
<sequence>MRFVYIETRPKLNVVDMVEDDVWRYEELPKALESQQSMTKIQLARLVKWKITHGVHRPFLPGMIQKNTEAEVQEHTEKAASLIKDIQPGQGAAAITSAIEAALKQVCNLKSVGPATGTLVLSVFQPKLVPFFEDELYFCLHADHTGKLKYDKAEYKSLLVEALDIVLNQNVEAQALEKTAYVLMHADKLSDDAKKELEQCLDVTSAGDQAKDDTAEAREQLPKSKASIEEAAPEGSDVKKARARRKVDVQEDDDASLRRSKRRKP</sequence>
<proteinExistence type="predicted"/>
<dbReference type="EMBL" id="JAKLMC020000005">
    <property type="protein sequence ID" value="KAK5955952.1"/>
    <property type="molecule type" value="Genomic_DNA"/>
</dbReference>
<name>A0AAN8I5S1_9EURO</name>
<dbReference type="PANTHER" id="PTHR21521:SF0">
    <property type="entry name" value="AMUN, ISOFORM A"/>
    <property type="match status" value="1"/>
</dbReference>
<evidence type="ECO:0000256" key="1">
    <source>
        <dbReference type="SAM" id="MobiDB-lite"/>
    </source>
</evidence>
<dbReference type="AlphaFoldDB" id="A0AAN8I5S1"/>
<dbReference type="Proteomes" id="UP001316803">
    <property type="component" value="Unassembled WGS sequence"/>
</dbReference>
<feature type="region of interest" description="Disordered" evidence="1">
    <location>
        <begin position="205"/>
        <end position="265"/>
    </location>
</feature>
<feature type="compositionally biased region" description="Basic and acidic residues" evidence="1">
    <location>
        <begin position="209"/>
        <end position="228"/>
    </location>
</feature>
<organism evidence="2 3">
    <name type="scientific">Knufia fluminis</name>
    <dbReference type="NCBI Taxonomy" id="191047"/>
    <lineage>
        <taxon>Eukaryota</taxon>
        <taxon>Fungi</taxon>
        <taxon>Dikarya</taxon>
        <taxon>Ascomycota</taxon>
        <taxon>Pezizomycotina</taxon>
        <taxon>Eurotiomycetes</taxon>
        <taxon>Chaetothyriomycetidae</taxon>
        <taxon>Chaetothyriales</taxon>
        <taxon>Trichomeriaceae</taxon>
        <taxon>Knufia</taxon>
    </lineage>
</organism>
<protein>
    <submittedName>
        <fullName evidence="2">Uncharacterized protein</fullName>
    </submittedName>
</protein>